<accession>A0A838CUE5</accession>
<organism evidence="1 2">
    <name type="scientific">Halobacillus locisalis</name>
    <dbReference type="NCBI Taxonomy" id="220753"/>
    <lineage>
        <taxon>Bacteria</taxon>
        <taxon>Bacillati</taxon>
        <taxon>Bacillota</taxon>
        <taxon>Bacilli</taxon>
        <taxon>Bacillales</taxon>
        <taxon>Bacillaceae</taxon>
        <taxon>Halobacillus</taxon>
    </lineage>
</organism>
<evidence type="ECO:0000313" key="2">
    <source>
        <dbReference type="Proteomes" id="UP000571017"/>
    </source>
</evidence>
<dbReference type="EMBL" id="JACEFG010000002">
    <property type="protein sequence ID" value="MBA2175429.1"/>
    <property type="molecule type" value="Genomic_DNA"/>
</dbReference>
<proteinExistence type="predicted"/>
<dbReference type="AlphaFoldDB" id="A0A838CUE5"/>
<dbReference type="RefSeq" id="WP_181472441.1">
    <property type="nucleotide sequence ID" value="NZ_JACEFG010000002.1"/>
</dbReference>
<dbReference type="Proteomes" id="UP000571017">
    <property type="component" value="Unassembled WGS sequence"/>
</dbReference>
<sequence>MYKVVIPVILLSVLVGGFLIQSNKSTELYGNNKESIVEVIHSIEGYEDYAVEILQVDDMNQDRVVSFLADGDPSYIQFKKNDDGDYEWKLIMVESDENFASFMPNLRSVNERSFLFVKNGESRVSHMKVDVNNQELEQSFQVNQPDVQWMDLPHTDEDSYSYSNHRYYSGEGELIDP</sequence>
<name>A0A838CUE5_9BACI</name>
<keyword evidence="2" id="KW-1185">Reference proteome</keyword>
<evidence type="ECO:0000313" key="1">
    <source>
        <dbReference type="EMBL" id="MBA2175429.1"/>
    </source>
</evidence>
<reference evidence="1 2" key="1">
    <citation type="journal article" date="2004" name="Extremophiles">
        <title>Halobacillus locisalis sp. nov., a halophilic bacterium isolated from a marine solar saltern of the Yellow Sea in Korea.</title>
        <authorList>
            <person name="Yoon J.H."/>
            <person name="Kang K.H."/>
            <person name="Oh T.K."/>
            <person name="Park Y.H."/>
        </authorList>
    </citation>
    <scope>NUCLEOTIDE SEQUENCE [LARGE SCALE GENOMIC DNA]</scope>
    <source>
        <strain evidence="1 2">KCTC 3788</strain>
    </source>
</reference>
<gene>
    <name evidence="1" type="ORF">H0266_11035</name>
</gene>
<comment type="caution">
    <text evidence="1">The sequence shown here is derived from an EMBL/GenBank/DDBJ whole genome shotgun (WGS) entry which is preliminary data.</text>
</comment>
<protein>
    <submittedName>
        <fullName evidence="1">Uncharacterized protein</fullName>
    </submittedName>
</protein>